<proteinExistence type="predicted"/>
<reference evidence="2 3" key="1">
    <citation type="journal article" date="2024" name="Science">
        <title>Giant polyketide synthase enzymes in the biosynthesis of giant marine polyether toxins.</title>
        <authorList>
            <person name="Fallon T.R."/>
            <person name="Shende V.V."/>
            <person name="Wierzbicki I.H."/>
            <person name="Pendleton A.L."/>
            <person name="Watervoot N.F."/>
            <person name="Auber R.P."/>
            <person name="Gonzalez D.J."/>
            <person name="Wisecaver J.H."/>
            <person name="Moore B.S."/>
        </authorList>
    </citation>
    <scope>NUCLEOTIDE SEQUENCE [LARGE SCALE GENOMIC DNA]</scope>
    <source>
        <strain evidence="2 3">12B1</strain>
    </source>
</reference>
<comment type="caution">
    <text evidence="2">The sequence shown here is derived from an EMBL/GenBank/DDBJ whole genome shotgun (WGS) entry which is preliminary data.</text>
</comment>
<accession>A0AB34K104</accession>
<feature type="region of interest" description="Disordered" evidence="1">
    <location>
        <begin position="1"/>
        <end position="20"/>
    </location>
</feature>
<name>A0AB34K104_PRYPA</name>
<gene>
    <name evidence="2" type="ORF">AB1Y20_015705</name>
</gene>
<evidence type="ECO:0000313" key="3">
    <source>
        <dbReference type="Proteomes" id="UP001515480"/>
    </source>
</evidence>
<dbReference type="AlphaFoldDB" id="A0AB34K104"/>
<feature type="compositionally biased region" description="Acidic residues" evidence="1">
    <location>
        <begin position="129"/>
        <end position="140"/>
    </location>
</feature>
<protein>
    <submittedName>
        <fullName evidence="2">Uncharacterized protein</fullName>
    </submittedName>
</protein>
<evidence type="ECO:0000313" key="2">
    <source>
        <dbReference type="EMBL" id="KAL1527017.1"/>
    </source>
</evidence>
<evidence type="ECO:0000256" key="1">
    <source>
        <dbReference type="SAM" id="MobiDB-lite"/>
    </source>
</evidence>
<dbReference type="Proteomes" id="UP001515480">
    <property type="component" value="Unassembled WGS sequence"/>
</dbReference>
<dbReference type="EMBL" id="JBGBPQ010000003">
    <property type="protein sequence ID" value="KAL1527017.1"/>
    <property type="molecule type" value="Genomic_DNA"/>
</dbReference>
<organism evidence="2 3">
    <name type="scientific">Prymnesium parvum</name>
    <name type="common">Toxic golden alga</name>
    <dbReference type="NCBI Taxonomy" id="97485"/>
    <lineage>
        <taxon>Eukaryota</taxon>
        <taxon>Haptista</taxon>
        <taxon>Haptophyta</taxon>
        <taxon>Prymnesiophyceae</taxon>
        <taxon>Prymnesiales</taxon>
        <taxon>Prymnesiaceae</taxon>
        <taxon>Prymnesium</taxon>
    </lineage>
</organism>
<keyword evidence="3" id="KW-1185">Reference proteome</keyword>
<sequence>MDEGQLRRPGQLHADEPKAQRVDVEVPAGCQHGDTFVVEAEGQQFEVEVPFGCNGGEIISVELPPHSGAETAIGSPGPTPSGSSTLVFEVYVPEGFVEGTPLLVSAAGREFEVDVPEGCGPGSLITVELPDDESPSDETELASVDTHHDCDVSSASETQKAERSSSMAAEEDVFYDSEESTEFNKFAIGQPVEVLRTDGTWSLGTPLDYESLGGTYTVQLTDGRCKYMVEEDALRIPRFMLQSISIALRA</sequence>
<feature type="region of interest" description="Disordered" evidence="1">
    <location>
        <begin position="128"/>
        <end position="170"/>
    </location>
</feature>